<gene>
    <name evidence="1" type="primary">suhB</name>
    <name evidence="1" type="ORF">GCM10008938_23350</name>
</gene>
<dbReference type="SUPFAM" id="SSF56655">
    <property type="entry name" value="Carbohydrate phosphatase"/>
    <property type="match status" value="1"/>
</dbReference>
<dbReference type="PANTHER" id="PTHR20854:SF4">
    <property type="entry name" value="INOSITOL-1-MONOPHOSPHATASE-RELATED"/>
    <property type="match status" value="1"/>
</dbReference>
<dbReference type="Gene3D" id="3.40.190.80">
    <property type="match status" value="1"/>
</dbReference>
<keyword evidence="2" id="KW-1185">Reference proteome</keyword>
<evidence type="ECO:0000313" key="1">
    <source>
        <dbReference type="EMBL" id="GGJ36546.1"/>
    </source>
</evidence>
<reference evidence="2" key="1">
    <citation type="journal article" date="2019" name="Int. J. Syst. Evol. Microbiol.">
        <title>The Global Catalogue of Microorganisms (GCM) 10K type strain sequencing project: providing services to taxonomists for standard genome sequencing and annotation.</title>
        <authorList>
            <consortium name="The Broad Institute Genomics Platform"/>
            <consortium name="The Broad Institute Genome Sequencing Center for Infectious Disease"/>
            <person name="Wu L."/>
            <person name="Ma J."/>
        </authorList>
    </citation>
    <scope>NUCLEOTIDE SEQUENCE [LARGE SCALE GENOMIC DNA]</scope>
    <source>
        <strain evidence="2">JCM 14370</strain>
    </source>
</reference>
<dbReference type="Gene3D" id="3.30.540.10">
    <property type="entry name" value="Fructose-1,6-Bisphosphatase, subunit A, domain 1"/>
    <property type="match status" value="1"/>
</dbReference>
<comment type="caution">
    <text evidence="1">The sequence shown here is derived from an EMBL/GenBank/DDBJ whole genome shotgun (WGS) entry which is preliminary data.</text>
</comment>
<proteinExistence type="predicted"/>
<dbReference type="RefSeq" id="WP_189002861.1">
    <property type="nucleotide sequence ID" value="NZ_BMOD01000007.1"/>
</dbReference>
<name>A0ABQ2D293_9DEIO</name>
<dbReference type="Proteomes" id="UP000632222">
    <property type="component" value="Unassembled WGS sequence"/>
</dbReference>
<dbReference type="PANTHER" id="PTHR20854">
    <property type="entry name" value="INOSITOL MONOPHOSPHATASE"/>
    <property type="match status" value="1"/>
</dbReference>
<evidence type="ECO:0000313" key="2">
    <source>
        <dbReference type="Proteomes" id="UP000632222"/>
    </source>
</evidence>
<sequence length="279" mass="30017">MTSNLDQTTTDQTTTDQMLLAQMVSAAQTAGGALLARFSRQSRIRTPEELQLALQTNDEVSLSILQPLLTAARPQAGWVKEEMETGLLPVGEWWMLDPVEGNINHIHGLPEWCLTITLIRDNRAVLTVVHVPLSGDTYAAQQGGGATLNGQPLSTSQKTDFSIAMVSTGQSEPFESEATRQRMGESISAMTGEWRVLRASVPTSFHLMQVAAGHTDVFWEYSQVRSGLMPGLLLVTEAGGLVTDTHGNPWTPESPDFLAAAPGVHGWAVQVLSGIGSLA</sequence>
<protein>
    <submittedName>
        <fullName evidence="1">Inositol phosphatase</fullName>
    </submittedName>
</protein>
<dbReference type="EMBL" id="BMOD01000007">
    <property type="protein sequence ID" value="GGJ36546.1"/>
    <property type="molecule type" value="Genomic_DNA"/>
</dbReference>
<dbReference type="InterPro" id="IPR000760">
    <property type="entry name" value="Inositol_monophosphatase-like"/>
</dbReference>
<accession>A0ABQ2D293</accession>
<dbReference type="Pfam" id="PF00459">
    <property type="entry name" value="Inositol_P"/>
    <property type="match status" value="1"/>
</dbReference>
<dbReference type="PRINTS" id="PR00377">
    <property type="entry name" value="IMPHPHTASES"/>
</dbReference>
<organism evidence="1 2">
    <name type="scientific">Deinococcus roseus</name>
    <dbReference type="NCBI Taxonomy" id="392414"/>
    <lineage>
        <taxon>Bacteria</taxon>
        <taxon>Thermotogati</taxon>
        <taxon>Deinococcota</taxon>
        <taxon>Deinococci</taxon>
        <taxon>Deinococcales</taxon>
        <taxon>Deinococcaceae</taxon>
        <taxon>Deinococcus</taxon>
    </lineage>
</organism>